<dbReference type="AlphaFoldDB" id="A0A9W9A7W6"/>
<name>A0A9W9A7W6_9AGAR</name>
<evidence type="ECO:0000313" key="2">
    <source>
        <dbReference type="Proteomes" id="UP001150238"/>
    </source>
</evidence>
<protein>
    <submittedName>
        <fullName evidence="1">Uncharacterized protein</fullName>
    </submittedName>
</protein>
<reference evidence="1" key="2">
    <citation type="journal article" date="2023" name="Proc. Natl. Acad. Sci. U.S.A.">
        <title>A global phylogenomic analysis of the shiitake genus Lentinula.</title>
        <authorList>
            <person name="Sierra-Patev S."/>
            <person name="Min B."/>
            <person name="Naranjo-Ortiz M."/>
            <person name="Looney B."/>
            <person name="Konkel Z."/>
            <person name="Slot J.C."/>
            <person name="Sakamoto Y."/>
            <person name="Steenwyk J.L."/>
            <person name="Rokas A."/>
            <person name="Carro J."/>
            <person name="Camarero S."/>
            <person name="Ferreira P."/>
            <person name="Molpeceres G."/>
            <person name="Ruiz-Duenas F.J."/>
            <person name="Serrano A."/>
            <person name="Henrissat B."/>
            <person name="Drula E."/>
            <person name="Hughes K.W."/>
            <person name="Mata J.L."/>
            <person name="Ishikawa N.K."/>
            <person name="Vargas-Isla R."/>
            <person name="Ushijima S."/>
            <person name="Smith C.A."/>
            <person name="Donoghue J."/>
            <person name="Ahrendt S."/>
            <person name="Andreopoulos W."/>
            <person name="He G."/>
            <person name="LaButti K."/>
            <person name="Lipzen A."/>
            <person name="Ng V."/>
            <person name="Riley R."/>
            <person name="Sandor L."/>
            <person name="Barry K."/>
            <person name="Martinez A.T."/>
            <person name="Xiao Y."/>
            <person name="Gibbons J.G."/>
            <person name="Terashima K."/>
            <person name="Grigoriev I.V."/>
            <person name="Hibbett D."/>
        </authorList>
    </citation>
    <scope>NUCLEOTIDE SEQUENCE</scope>
    <source>
        <strain evidence="1">Sp2 HRB7682 ss15</strain>
    </source>
</reference>
<gene>
    <name evidence="1" type="ORF">C8J55DRAFT_490183</name>
</gene>
<dbReference type="EMBL" id="JANVFS010000020">
    <property type="protein sequence ID" value="KAJ4476500.1"/>
    <property type="molecule type" value="Genomic_DNA"/>
</dbReference>
<dbReference type="Proteomes" id="UP001150238">
    <property type="component" value="Unassembled WGS sequence"/>
</dbReference>
<evidence type="ECO:0000313" key="1">
    <source>
        <dbReference type="EMBL" id="KAJ4476500.1"/>
    </source>
</evidence>
<sequence length="154" mass="17522">MYWVMNKLLRSSGADGLEDLTSLDGSKKLQAHNGHGTCALTSRGDRARARLEMSARCLYLLLFWQRSQCHVGYFLFCGSTSTQEHAYAKFIASIVNQRSVLLWEYGTTAENEDEAIEVDVALTAEHPSHVNVQVSGRNIRVELRKYLVWKEKNR</sequence>
<proteinExistence type="predicted"/>
<organism evidence="1 2">
    <name type="scientific">Lentinula lateritia</name>
    <dbReference type="NCBI Taxonomy" id="40482"/>
    <lineage>
        <taxon>Eukaryota</taxon>
        <taxon>Fungi</taxon>
        <taxon>Dikarya</taxon>
        <taxon>Basidiomycota</taxon>
        <taxon>Agaricomycotina</taxon>
        <taxon>Agaricomycetes</taxon>
        <taxon>Agaricomycetidae</taxon>
        <taxon>Agaricales</taxon>
        <taxon>Marasmiineae</taxon>
        <taxon>Omphalotaceae</taxon>
        <taxon>Lentinula</taxon>
    </lineage>
</organism>
<reference evidence="1" key="1">
    <citation type="submission" date="2022-08" db="EMBL/GenBank/DDBJ databases">
        <authorList>
            <consortium name="DOE Joint Genome Institute"/>
            <person name="Min B."/>
            <person name="Riley R."/>
            <person name="Sierra-Patev S."/>
            <person name="Naranjo-Ortiz M."/>
            <person name="Looney B."/>
            <person name="Konkel Z."/>
            <person name="Slot J.C."/>
            <person name="Sakamoto Y."/>
            <person name="Steenwyk J.L."/>
            <person name="Rokas A."/>
            <person name="Carro J."/>
            <person name="Camarero S."/>
            <person name="Ferreira P."/>
            <person name="Molpeceres G."/>
            <person name="Ruiz-Duenas F.J."/>
            <person name="Serrano A."/>
            <person name="Henrissat B."/>
            <person name="Drula E."/>
            <person name="Hughes K.W."/>
            <person name="Mata J.L."/>
            <person name="Ishikawa N.K."/>
            <person name="Vargas-Isla R."/>
            <person name="Ushijima S."/>
            <person name="Smith C.A."/>
            <person name="Ahrendt S."/>
            <person name="Andreopoulos W."/>
            <person name="He G."/>
            <person name="Labutti K."/>
            <person name="Lipzen A."/>
            <person name="Ng V."/>
            <person name="Sandor L."/>
            <person name="Barry K."/>
            <person name="Martinez A.T."/>
            <person name="Xiao Y."/>
            <person name="Gibbons J.G."/>
            <person name="Terashima K."/>
            <person name="Hibbett D.S."/>
            <person name="Grigoriev I.V."/>
        </authorList>
    </citation>
    <scope>NUCLEOTIDE SEQUENCE</scope>
    <source>
        <strain evidence="1">Sp2 HRB7682 ss15</strain>
    </source>
</reference>
<accession>A0A9W9A7W6</accession>
<comment type="caution">
    <text evidence="1">The sequence shown here is derived from an EMBL/GenBank/DDBJ whole genome shotgun (WGS) entry which is preliminary data.</text>
</comment>